<comment type="similarity">
    <text evidence="1">Belongs to the ATP-dependent AMP-binding enzyme family.</text>
</comment>
<dbReference type="STRING" id="1769779.AUP74_01532"/>
<protein>
    <submittedName>
        <fullName evidence="5">Long-chain-fatty-acid--CoA ligase</fullName>
        <ecNumber evidence="5">6.2.1.3</ecNumber>
    </submittedName>
</protein>
<keyword evidence="6" id="KW-1185">Reference proteome</keyword>
<dbReference type="InterPro" id="IPR000873">
    <property type="entry name" value="AMP-dep_synth/lig_dom"/>
</dbReference>
<proteinExistence type="inferred from homology"/>
<organism evidence="5 6">
    <name type="scientific">Microbulbifer aggregans</name>
    <dbReference type="NCBI Taxonomy" id="1769779"/>
    <lineage>
        <taxon>Bacteria</taxon>
        <taxon>Pseudomonadati</taxon>
        <taxon>Pseudomonadota</taxon>
        <taxon>Gammaproteobacteria</taxon>
        <taxon>Cellvibrionales</taxon>
        <taxon>Microbulbiferaceae</taxon>
        <taxon>Microbulbifer</taxon>
    </lineage>
</organism>
<dbReference type="RefSeq" id="WP_069947045.1">
    <property type="nucleotide sequence ID" value="NZ_CP014143.1"/>
</dbReference>
<dbReference type="Pfam" id="PF13193">
    <property type="entry name" value="AMP-binding_C"/>
    <property type="match status" value="1"/>
</dbReference>
<dbReference type="Gene3D" id="3.40.50.12780">
    <property type="entry name" value="N-terminal domain of ligase-like"/>
    <property type="match status" value="1"/>
</dbReference>
<evidence type="ECO:0000259" key="4">
    <source>
        <dbReference type="Pfam" id="PF13193"/>
    </source>
</evidence>
<evidence type="ECO:0000259" key="3">
    <source>
        <dbReference type="Pfam" id="PF00501"/>
    </source>
</evidence>
<dbReference type="KEGG" id="micc:AUP74_01532"/>
<feature type="domain" description="AMP-binding enzyme C-terminal" evidence="4">
    <location>
        <begin position="447"/>
        <end position="522"/>
    </location>
</feature>
<dbReference type="SUPFAM" id="SSF56801">
    <property type="entry name" value="Acetyl-CoA synthetase-like"/>
    <property type="match status" value="1"/>
</dbReference>
<dbReference type="PANTHER" id="PTHR43767:SF11">
    <property type="entry name" value="MEDIUM-CHAIN-FATTY-ACID--COA LIGASE"/>
    <property type="match status" value="1"/>
</dbReference>
<gene>
    <name evidence="5" type="ORF">AUP74_01532</name>
</gene>
<dbReference type="Pfam" id="PF00501">
    <property type="entry name" value="AMP-binding"/>
    <property type="match status" value="1"/>
</dbReference>
<keyword evidence="2 5" id="KW-0436">Ligase</keyword>
<dbReference type="EMBL" id="CP014143">
    <property type="protein sequence ID" value="AOS96968.1"/>
    <property type="molecule type" value="Genomic_DNA"/>
</dbReference>
<dbReference type="FunFam" id="3.30.300.30:FF:000008">
    <property type="entry name" value="2,3-dihydroxybenzoate-AMP ligase"/>
    <property type="match status" value="1"/>
</dbReference>
<dbReference type="InterPro" id="IPR020845">
    <property type="entry name" value="AMP-binding_CS"/>
</dbReference>
<reference evidence="6" key="1">
    <citation type="submission" date="2016-01" db="EMBL/GenBank/DDBJ databases">
        <title>Complete genome sequence of Microbulbifer sp. CCB-MM1, a halophile isolated from Matang Mangrove Forest, Perak.</title>
        <authorList>
            <person name="Moh T.H."/>
            <person name="Dinesh B."/>
            <person name="Lau N.-S."/>
            <person name="Go F."/>
            <person name="Alexander Chong S.-C."/>
        </authorList>
    </citation>
    <scope>NUCLEOTIDE SEQUENCE [LARGE SCALE GENOMIC DNA]</scope>
    <source>
        <strain evidence="6">CCB-MM1</strain>
    </source>
</reference>
<dbReference type="EC" id="6.2.1.3" evidence="5"/>
<evidence type="ECO:0000256" key="2">
    <source>
        <dbReference type="ARBA" id="ARBA00022598"/>
    </source>
</evidence>
<dbReference type="Gene3D" id="3.30.300.30">
    <property type="match status" value="1"/>
</dbReference>
<evidence type="ECO:0000256" key="1">
    <source>
        <dbReference type="ARBA" id="ARBA00006432"/>
    </source>
</evidence>
<dbReference type="PATRIC" id="fig|1769779.3.peg.1529"/>
<name>A0A1C9W764_9GAMM</name>
<dbReference type="InterPro" id="IPR025110">
    <property type="entry name" value="AMP-bd_C"/>
</dbReference>
<dbReference type="AlphaFoldDB" id="A0A1C9W764"/>
<dbReference type="Proteomes" id="UP000095672">
    <property type="component" value="Chromosome"/>
</dbReference>
<dbReference type="CDD" id="cd12119">
    <property type="entry name" value="ttLC_FACS_AlkK_like"/>
    <property type="match status" value="1"/>
</dbReference>
<dbReference type="InterPro" id="IPR042099">
    <property type="entry name" value="ANL_N_sf"/>
</dbReference>
<dbReference type="InterPro" id="IPR050237">
    <property type="entry name" value="ATP-dep_AMP-bd_enzyme"/>
</dbReference>
<dbReference type="NCBIfam" id="NF004837">
    <property type="entry name" value="PRK06187.1"/>
    <property type="match status" value="1"/>
</dbReference>
<dbReference type="PROSITE" id="PS00455">
    <property type="entry name" value="AMP_BINDING"/>
    <property type="match status" value="1"/>
</dbReference>
<dbReference type="GO" id="GO:0004467">
    <property type="term" value="F:long-chain fatty acid-CoA ligase activity"/>
    <property type="evidence" value="ECO:0007669"/>
    <property type="project" value="UniProtKB-EC"/>
</dbReference>
<dbReference type="OrthoDB" id="9803968at2"/>
<dbReference type="InterPro" id="IPR045851">
    <property type="entry name" value="AMP-bd_C_sf"/>
</dbReference>
<evidence type="ECO:0000313" key="6">
    <source>
        <dbReference type="Proteomes" id="UP000095672"/>
    </source>
</evidence>
<evidence type="ECO:0000313" key="5">
    <source>
        <dbReference type="EMBL" id="AOS96968.1"/>
    </source>
</evidence>
<sequence length="543" mass="59779">MNGLMMGTQLTLTGIMRHAQQNFPDSEIVSVTADNPLHRYRYGDAFARIAQLANALQGLGAQSGDRIGTLAWNDYRHFELYYATSCSGLICHTINPRLFAEQIAYIIQHAEDQWLFIDPMFVPLLEALSDQLTSVKGYILLTDSANMPDTTLANVHCYETLIEGHPSTFDWPDLDEQSAAALCYTSGTTGNPKGVLYSHRAMVLHTYGVLLPNVFNLQQHEAVLPVVPMFHVNAWSIPYAVPAVGAKLVFPGPKMADGETLSKLMNAEGVTIAAGVPTVWMALLKYLRDNEETLTSLNRVVVGGSACPWAIMEEFEQRHGVYTHHAWGMTEMSPLGTYNSRVDETLPPEEARTLRLKQGVAAYGVEMRIVDAEGKELPRDGVAFGALQVRGPWVCERYFKAGESALTADGWFDTGDVATIDSKGYLGITDRTKDVIKSGGEWISSIELENIAAAQPGVAEAAVIGVPHEKWSERPLLVVVPTVGAQLDRQTLLSAFEGKVAKWWIPEDCVVVDEIPHTATGKVSKKDLREQFAEHRWPEEAPA</sequence>
<accession>A0A1C9W764</accession>
<feature type="domain" description="AMP-dependent synthetase/ligase" evidence="3">
    <location>
        <begin position="18"/>
        <end position="399"/>
    </location>
</feature>
<dbReference type="PANTHER" id="PTHR43767">
    <property type="entry name" value="LONG-CHAIN-FATTY-ACID--COA LIGASE"/>
    <property type="match status" value="1"/>
</dbReference>